<evidence type="ECO:0000313" key="3">
    <source>
        <dbReference type="Proteomes" id="UP000037043"/>
    </source>
</evidence>
<sequence length="154" mass="18201">MKKKQIAIITLFTIIITYLAVYFQWAEFYEGYGYSESNFSFSIIFLFVWGTFSYYWGKTQEKKYLRFIIVYWGIGIIASILIWIFANNQLIQSFLFPFYIWYGIPLYGFRYIPFLLCRLSIDIPSLILITSPLGILCSLLGYWLGCQLSKLIKS</sequence>
<accession>A0A0L6ZAB9</accession>
<dbReference type="Proteomes" id="UP000037043">
    <property type="component" value="Unassembled WGS sequence"/>
</dbReference>
<dbReference type="PATRIC" id="fig|1121318.3.peg.1818"/>
<keyword evidence="1" id="KW-0812">Transmembrane</keyword>
<reference evidence="3" key="1">
    <citation type="submission" date="2015-08" db="EMBL/GenBank/DDBJ databases">
        <title>Genome sequence of the strict anaerobe Clostridium homopropionicum LuHBu1 (DSM 5847T).</title>
        <authorList>
            <person name="Poehlein A."/>
            <person name="Beck M."/>
            <person name="Schiel-Bengelsdorf B."/>
            <person name="Bengelsdorf F.R."/>
            <person name="Daniel R."/>
            <person name="Duerre P."/>
        </authorList>
    </citation>
    <scope>NUCLEOTIDE SEQUENCE [LARGE SCALE GENOMIC DNA]</scope>
    <source>
        <strain evidence="3">DSM 5847</strain>
    </source>
</reference>
<name>A0A0L6ZAB9_9CLOT</name>
<feature type="transmembrane region" description="Helical" evidence="1">
    <location>
        <begin position="98"/>
        <end position="116"/>
    </location>
</feature>
<dbReference type="AlphaFoldDB" id="A0A0L6ZAB9"/>
<keyword evidence="3" id="KW-1185">Reference proteome</keyword>
<dbReference type="RefSeq" id="WP_052221346.1">
    <property type="nucleotide sequence ID" value="NZ_LHUR01000022.1"/>
</dbReference>
<protein>
    <submittedName>
        <fullName evidence="2">Uncharacterized protein</fullName>
    </submittedName>
</protein>
<feature type="transmembrane region" description="Helical" evidence="1">
    <location>
        <begin position="37"/>
        <end position="57"/>
    </location>
</feature>
<evidence type="ECO:0000313" key="2">
    <source>
        <dbReference type="EMBL" id="KOA19713.1"/>
    </source>
</evidence>
<feature type="transmembrane region" description="Helical" evidence="1">
    <location>
        <begin position="7"/>
        <end position="25"/>
    </location>
</feature>
<keyword evidence="1" id="KW-0472">Membrane</keyword>
<feature type="transmembrane region" description="Helical" evidence="1">
    <location>
        <begin position="123"/>
        <end position="144"/>
    </location>
</feature>
<evidence type="ECO:0000256" key="1">
    <source>
        <dbReference type="SAM" id="Phobius"/>
    </source>
</evidence>
<comment type="caution">
    <text evidence="2">The sequence shown here is derived from an EMBL/GenBank/DDBJ whole genome shotgun (WGS) entry which is preliminary data.</text>
</comment>
<organism evidence="2 3">
    <name type="scientific">Clostridium homopropionicum DSM 5847</name>
    <dbReference type="NCBI Taxonomy" id="1121318"/>
    <lineage>
        <taxon>Bacteria</taxon>
        <taxon>Bacillati</taxon>
        <taxon>Bacillota</taxon>
        <taxon>Clostridia</taxon>
        <taxon>Eubacteriales</taxon>
        <taxon>Clostridiaceae</taxon>
        <taxon>Clostridium</taxon>
    </lineage>
</organism>
<feature type="transmembrane region" description="Helical" evidence="1">
    <location>
        <begin position="64"/>
        <end position="86"/>
    </location>
</feature>
<keyword evidence="1" id="KW-1133">Transmembrane helix</keyword>
<dbReference type="EMBL" id="LHUR01000022">
    <property type="protein sequence ID" value="KOA19713.1"/>
    <property type="molecule type" value="Genomic_DNA"/>
</dbReference>
<dbReference type="STRING" id="36844.SAMN04488501_102192"/>
<proteinExistence type="predicted"/>
<gene>
    <name evidence="2" type="ORF">CLHOM_18020</name>
</gene>